<comment type="similarity">
    <text evidence="1">Belongs to the glycosyltransferase 2 family.</text>
</comment>
<evidence type="ECO:0000259" key="4">
    <source>
        <dbReference type="Pfam" id="PF00535"/>
    </source>
</evidence>
<dbReference type="KEGG" id="larg:LPA65_08370"/>
<sequence>MAISVIMSVYNERPEQVQQAVDSILKQTYLPMEFVIVLDNPERSDLKELLMNYDNRVEMIKLVCNHQNLGLAASLNKAIELSNCELIARMDADDISATKRLEVELEALKTRGLDLISGNIAYLDEHGEVVGEKSAIPEAERLIQKILPYGSTIIHPTVLMRKTAVQQVGGYRLLPTAEDYDLWLRLLAGGFKIGSINQRVLHYRLRGNSMTSNAWQTYLVSRYIQQLYAERKRTGADSFGHDLPTLAEKINDTRAQSMFNRGQKHFTLAMASLRQRKFGQTLAALVRAMVTSPDNCYYVINYLRLRTIWTINGHRYR</sequence>
<dbReference type="PANTHER" id="PTHR43685">
    <property type="entry name" value="GLYCOSYLTRANSFERASE"/>
    <property type="match status" value="1"/>
</dbReference>
<dbReference type="PANTHER" id="PTHR43685:SF5">
    <property type="entry name" value="GLYCOSYLTRANSFERASE EPSE-RELATED"/>
    <property type="match status" value="1"/>
</dbReference>
<dbReference type="InterPro" id="IPR001173">
    <property type="entry name" value="Glyco_trans_2-like"/>
</dbReference>
<keyword evidence="3" id="KW-0808">Transferase</keyword>
<proteinExistence type="inferred from homology"/>
<accession>A0AAN1UIH1</accession>
<reference evidence="5 6" key="1">
    <citation type="submission" date="2018-10" db="EMBL/GenBank/DDBJ databases">
        <title>Genome sequencing of Lactobacillus species.</title>
        <authorList>
            <person name="Baek C."/>
            <person name="Yi H."/>
        </authorList>
    </citation>
    <scope>NUCLEOTIDE SEQUENCE [LARGE SCALE GENOMIC DNA]</scope>
    <source>
        <strain evidence="5 6">DSM 16365</strain>
    </source>
</reference>
<keyword evidence="2" id="KW-0328">Glycosyltransferase</keyword>
<dbReference type="Pfam" id="PF00535">
    <property type="entry name" value="Glycos_transf_2"/>
    <property type="match status" value="1"/>
</dbReference>
<dbReference type="InterPro" id="IPR050834">
    <property type="entry name" value="Glycosyltransf_2"/>
</dbReference>
<dbReference type="SUPFAM" id="SSF53448">
    <property type="entry name" value="Nucleotide-diphospho-sugar transferases"/>
    <property type="match status" value="1"/>
</dbReference>
<dbReference type="EMBL" id="CP032751">
    <property type="protein sequence ID" value="AYJ35790.1"/>
    <property type="molecule type" value="Genomic_DNA"/>
</dbReference>
<organism evidence="5 6">
    <name type="scientific">Lactiplantibacillus argentoratensis</name>
    <dbReference type="NCBI Taxonomy" id="271881"/>
    <lineage>
        <taxon>Bacteria</taxon>
        <taxon>Bacillati</taxon>
        <taxon>Bacillota</taxon>
        <taxon>Bacilli</taxon>
        <taxon>Lactobacillales</taxon>
        <taxon>Lactobacillaceae</taxon>
        <taxon>Lactiplantibacillus</taxon>
    </lineage>
</organism>
<gene>
    <name evidence="5" type="ORF">LPA65_08370</name>
</gene>
<dbReference type="Gene3D" id="3.90.550.10">
    <property type="entry name" value="Spore Coat Polysaccharide Biosynthesis Protein SpsA, Chain A"/>
    <property type="match status" value="1"/>
</dbReference>
<evidence type="ECO:0000256" key="3">
    <source>
        <dbReference type="ARBA" id="ARBA00022679"/>
    </source>
</evidence>
<dbReference type="Proteomes" id="UP000281644">
    <property type="component" value="Chromosome"/>
</dbReference>
<name>A0AAN1UIH1_9LACO</name>
<dbReference type="RefSeq" id="WP_057717509.1">
    <property type="nucleotide sequence ID" value="NZ_BJZD01000009.1"/>
</dbReference>
<evidence type="ECO:0000256" key="2">
    <source>
        <dbReference type="ARBA" id="ARBA00022676"/>
    </source>
</evidence>
<feature type="domain" description="Glycosyltransferase 2-like" evidence="4">
    <location>
        <begin position="4"/>
        <end position="167"/>
    </location>
</feature>
<protein>
    <submittedName>
        <fullName evidence="5">Glycosyltransferase</fullName>
    </submittedName>
</protein>
<evidence type="ECO:0000256" key="1">
    <source>
        <dbReference type="ARBA" id="ARBA00006739"/>
    </source>
</evidence>
<dbReference type="GO" id="GO:0016757">
    <property type="term" value="F:glycosyltransferase activity"/>
    <property type="evidence" value="ECO:0007669"/>
    <property type="project" value="UniProtKB-KW"/>
</dbReference>
<evidence type="ECO:0000313" key="5">
    <source>
        <dbReference type="EMBL" id="AYJ35790.1"/>
    </source>
</evidence>
<evidence type="ECO:0000313" key="6">
    <source>
        <dbReference type="Proteomes" id="UP000281644"/>
    </source>
</evidence>
<dbReference type="InterPro" id="IPR029044">
    <property type="entry name" value="Nucleotide-diphossugar_trans"/>
</dbReference>
<dbReference type="AlphaFoldDB" id="A0AAN1UIH1"/>